<dbReference type="EMBL" id="FOGS01000004">
    <property type="protein sequence ID" value="SER91914.1"/>
    <property type="molecule type" value="Genomic_DNA"/>
</dbReference>
<dbReference type="EC" id="3.1.-.-" evidence="8"/>
<dbReference type="GO" id="GO:0016787">
    <property type="term" value="F:hydrolase activity"/>
    <property type="evidence" value="ECO:0007669"/>
    <property type="project" value="UniProtKB-KW"/>
</dbReference>
<sequence length="130" mass="14154">MYVLDTNTLIYFFKGMGNVADNLLSKKPGDIGIPAIVLYELELGIAKSAAPKKRAMQLDKLIDTVQVLGFSTPEAKASAQIRATLEKQGTPIGPYDTLIAGTALANRGTLVTHNTGEFKRIKKLAVEDWY</sequence>
<dbReference type="Gene3D" id="3.40.50.1010">
    <property type="entry name" value="5'-nuclease"/>
    <property type="match status" value="1"/>
</dbReference>
<evidence type="ECO:0000256" key="8">
    <source>
        <dbReference type="HAMAP-Rule" id="MF_00265"/>
    </source>
</evidence>
<organism evidence="10 11">
    <name type="scientific">Vreelandella subterranea</name>
    <dbReference type="NCBI Taxonomy" id="416874"/>
    <lineage>
        <taxon>Bacteria</taxon>
        <taxon>Pseudomonadati</taxon>
        <taxon>Pseudomonadota</taxon>
        <taxon>Gammaproteobacteria</taxon>
        <taxon>Oceanospirillales</taxon>
        <taxon>Halomonadaceae</taxon>
        <taxon>Vreelandella</taxon>
    </lineage>
</organism>
<dbReference type="Pfam" id="PF01850">
    <property type="entry name" value="PIN"/>
    <property type="match status" value="1"/>
</dbReference>
<evidence type="ECO:0000256" key="3">
    <source>
        <dbReference type="ARBA" id="ARBA00022722"/>
    </source>
</evidence>
<reference evidence="11" key="1">
    <citation type="submission" date="2016-10" db="EMBL/GenBank/DDBJ databases">
        <authorList>
            <person name="Varghese N."/>
            <person name="Submissions S."/>
        </authorList>
    </citation>
    <scope>NUCLEOTIDE SEQUENCE [LARGE SCALE GENOMIC DNA]</scope>
    <source>
        <strain evidence="11">CGMCC 1.6495</strain>
    </source>
</reference>
<dbReference type="PANTHER" id="PTHR33653">
    <property type="entry name" value="RIBONUCLEASE VAPC2"/>
    <property type="match status" value="1"/>
</dbReference>
<keyword evidence="3 8" id="KW-0540">Nuclease</keyword>
<keyword evidence="2 8" id="KW-1277">Toxin-antitoxin system</keyword>
<feature type="domain" description="PIN" evidence="9">
    <location>
        <begin position="2"/>
        <end position="123"/>
    </location>
</feature>
<keyword evidence="10" id="KW-0255">Endonuclease</keyword>
<evidence type="ECO:0000256" key="4">
    <source>
        <dbReference type="ARBA" id="ARBA00022723"/>
    </source>
</evidence>
<gene>
    <name evidence="8" type="primary">vapC</name>
    <name evidence="10" type="ORF">SAMN04487958_104180</name>
</gene>
<keyword evidence="5 8" id="KW-0378">Hydrolase</keyword>
<evidence type="ECO:0000256" key="6">
    <source>
        <dbReference type="ARBA" id="ARBA00022842"/>
    </source>
</evidence>
<comment type="similarity">
    <text evidence="7 8">Belongs to the PINc/VapC protein family.</text>
</comment>
<dbReference type="GO" id="GO:0004519">
    <property type="term" value="F:endonuclease activity"/>
    <property type="evidence" value="ECO:0007669"/>
    <property type="project" value="UniProtKB-KW"/>
</dbReference>
<keyword evidence="4 8" id="KW-0479">Metal-binding</keyword>
<accession>A0A1H9T4M4</accession>
<keyword evidence="8" id="KW-0800">Toxin</keyword>
<protein>
    <recommendedName>
        <fullName evidence="8">Ribonuclease VapC</fullName>
        <shortName evidence="8">RNase VapC</shortName>
        <ecNumber evidence="8">3.1.-.-</ecNumber>
    </recommendedName>
    <alternativeName>
        <fullName evidence="8">Toxin VapC</fullName>
    </alternativeName>
</protein>
<dbReference type="SUPFAM" id="SSF88723">
    <property type="entry name" value="PIN domain-like"/>
    <property type="match status" value="1"/>
</dbReference>
<dbReference type="HAMAP" id="MF_00265">
    <property type="entry name" value="VapC_Nob1"/>
    <property type="match status" value="1"/>
</dbReference>
<comment type="cofactor">
    <cofactor evidence="1 8">
        <name>Mg(2+)</name>
        <dbReference type="ChEBI" id="CHEBI:18420"/>
    </cofactor>
</comment>
<dbReference type="InterPro" id="IPR002716">
    <property type="entry name" value="PIN_dom"/>
</dbReference>
<dbReference type="GO" id="GO:0000287">
    <property type="term" value="F:magnesium ion binding"/>
    <property type="evidence" value="ECO:0007669"/>
    <property type="project" value="UniProtKB-UniRule"/>
</dbReference>
<dbReference type="InterPro" id="IPR029060">
    <property type="entry name" value="PIN-like_dom_sf"/>
</dbReference>
<keyword evidence="6 8" id="KW-0460">Magnesium</keyword>
<keyword evidence="11" id="KW-1185">Reference proteome</keyword>
<dbReference type="PANTHER" id="PTHR33653:SF1">
    <property type="entry name" value="RIBONUCLEASE VAPC2"/>
    <property type="match status" value="1"/>
</dbReference>
<evidence type="ECO:0000313" key="10">
    <source>
        <dbReference type="EMBL" id="SER91914.1"/>
    </source>
</evidence>
<dbReference type="Proteomes" id="UP000198505">
    <property type="component" value="Unassembled WGS sequence"/>
</dbReference>
<evidence type="ECO:0000256" key="7">
    <source>
        <dbReference type="ARBA" id="ARBA00038093"/>
    </source>
</evidence>
<evidence type="ECO:0000256" key="2">
    <source>
        <dbReference type="ARBA" id="ARBA00022649"/>
    </source>
</evidence>
<name>A0A1H9T4M4_9GAMM</name>
<dbReference type="STRING" id="416874.SAMN04487958_104180"/>
<evidence type="ECO:0000256" key="1">
    <source>
        <dbReference type="ARBA" id="ARBA00001946"/>
    </source>
</evidence>
<proteinExistence type="inferred from homology"/>
<dbReference type="InterPro" id="IPR022907">
    <property type="entry name" value="VapC_family"/>
</dbReference>
<evidence type="ECO:0000256" key="5">
    <source>
        <dbReference type="ARBA" id="ARBA00022801"/>
    </source>
</evidence>
<dbReference type="InterPro" id="IPR050556">
    <property type="entry name" value="Type_II_TA_system_RNase"/>
</dbReference>
<feature type="binding site" evidence="8">
    <location>
        <position position="96"/>
    </location>
    <ligand>
        <name>Mg(2+)</name>
        <dbReference type="ChEBI" id="CHEBI:18420"/>
    </ligand>
</feature>
<dbReference type="CDD" id="cd18745">
    <property type="entry name" value="PIN_VapC4-5_FitB-like"/>
    <property type="match status" value="1"/>
</dbReference>
<evidence type="ECO:0000313" key="11">
    <source>
        <dbReference type="Proteomes" id="UP000198505"/>
    </source>
</evidence>
<dbReference type="AlphaFoldDB" id="A0A1H9T4M4"/>
<comment type="function">
    <text evidence="8">Toxic component of a toxin-antitoxin (TA) system. An RNase.</text>
</comment>
<dbReference type="GO" id="GO:0090729">
    <property type="term" value="F:toxin activity"/>
    <property type="evidence" value="ECO:0007669"/>
    <property type="project" value="UniProtKB-KW"/>
</dbReference>
<dbReference type="RefSeq" id="WP_217639869.1">
    <property type="nucleotide sequence ID" value="NZ_FOGS01000004.1"/>
</dbReference>
<dbReference type="GO" id="GO:0004540">
    <property type="term" value="F:RNA nuclease activity"/>
    <property type="evidence" value="ECO:0007669"/>
    <property type="project" value="InterPro"/>
</dbReference>
<evidence type="ECO:0000259" key="9">
    <source>
        <dbReference type="Pfam" id="PF01850"/>
    </source>
</evidence>
<feature type="binding site" evidence="8">
    <location>
        <position position="5"/>
    </location>
    <ligand>
        <name>Mg(2+)</name>
        <dbReference type="ChEBI" id="CHEBI:18420"/>
    </ligand>
</feature>